<dbReference type="PROSITE" id="PS51103">
    <property type="entry name" value="PTS_EIIC_TYPE_1"/>
    <property type="match status" value="1"/>
</dbReference>
<feature type="domain" description="PTS EIIA type-1" evidence="14">
    <location>
        <begin position="508"/>
        <end position="612"/>
    </location>
</feature>
<feature type="region of interest" description="Disordered" evidence="12">
    <location>
        <begin position="459"/>
        <end position="488"/>
    </location>
</feature>
<comment type="subcellular location">
    <subcellularLocation>
        <location evidence="1">Cell membrane</location>
        <topology evidence="1">Multi-pass membrane protein</topology>
    </subcellularLocation>
</comment>
<dbReference type="GO" id="GO:0090563">
    <property type="term" value="F:protein-phosphocysteine-sugar phosphotransferase activity"/>
    <property type="evidence" value="ECO:0007669"/>
    <property type="project" value="TreeGrafter"/>
</dbReference>
<evidence type="ECO:0000256" key="12">
    <source>
        <dbReference type="SAM" id="MobiDB-lite"/>
    </source>
</evidence>
<dbReference type="Gene3D" id="2.70.70.10">
    <property type="entry name" value="Glucose Permease (Domain IIA)"/>
    <property type="match status" value="1"/>
</dbReference>
<dbReference type="AlphaFoldDB" id="A0AA35CHT4"/>
<evidence type="ECO:0000313" key="18">
    <source>
        <dbReference type="Proteomes" id="UP001163687"/>
    </source>
</evidence>
<dbReference type="CDD" id="cd00212">
    <property type="entry name" value="PTS_IIB_glc"/>
    <property type="match status" value="1"/>
</dbReference>
<dbReference type="InterPro" id="IPR003352">
    <property type="entry name" value="PTS_EIIC"/>
</dbReference>
<dbReference type="Gene3D" id="3.30.1360.60">
    <property type="entry name" value="Glucose permease domain IIB"/>
    <property type="match status" value="1"/>
</dbReference>
<evidence type="ECO:0000256" key="9">
    <source>
        <dbReference type="ARBA" id="ARBA00022989"/>
    </source>
</evidence>
<dbReference type="PROSITE" id="PS00371">
    <property type="entry name" value="PTS_EIIA_TYPE_1_HIS"/>
    <property type="match status" value="1"/>
</dbReference>
<dbReference type="GO" id="GO:0005886">
    <property type="term" value="C:plasma membrane"/>
    <property type="evidence" value="ECO:0007669"/>
    <property type="project" value="UniProtKB-SubCell"/>
</dbReference>
<organism evidence="17 18">
    <name type="scientific">Caldinitratiruptor microaerophilus</name>
    <dbReference type="NCBI Taxonomy" id="671077"/>
    <lineage>
        <taxon>Bacteria</taxon>
        <taxon>Bacillati</taxon>
        <taxon>Bacillota</taxon>
        <taxon>Clostridia</taxon>
        <taxon>Eubacteriales</taxon>
        <taxon>Symbiobacteriaceae</taxon>
        <taxon>Caldinitratiruptor</taxon>
    </lineage>
</organism>
<dbReference type="InterPro" id="IPR036878">
    <property type="entry name" value="Glu_permease_IIB"/>
</dbReference>
<dbReference type="GO" id="GO:0009401">
    <property type="term" value="P:phosphoenolpyruvate-dependent sugar phosphotransferase system"/>
    <property type="evidence" value="ECO:0007669"/>
    <property type="project" value="UniProtKB-KW"/>
</dbReference>
<evidence type="ECO:0000256" key="4">
    <source>
        <dbReference type="ARBA" id="ARBA00022597"/>
    </source>
</evidence>
<dbReference type="SUPFAM" id="SSF51261">
    <property type="entry name" value="Duplicated hybrid motif"/>
    <property type="match status" value="1"/>
</dbReference>
<keyword evidence="6" id="KW-0598">Phosphotransferase system</keyword>
<dbReference type="NCBIfam" id="TIGR00826">
    <property type="entry name" value="EIIB_glc"/>
    <property type="match status" value="1"/>
</dbReference>
<dbReference type="InterPro" id="IPR018113">
    <property type="entry name" value="PTrfase_EIIB_Cys"/>
</dbReference>
<feature type="transmembrane region" description="Helical" evidence="13">
    <location>
        <begin position="327"/>
        <end position="348"/>
    </location>
</feature>
<dbReference type="EMBL" id="AP025628">
    <property type="protein sequence ID" value="BDG59265.1"/>
    <property type="molecule type" value="Genomic_DNA"/>
</dbReference>
<feature type="transmembrane region" description="Helical" evidence="13">
    <location>
        <begin position="53"/>
        <end position="80"/>
    </location>
</feature>
<dbReference type="NCBIfam" id="TIGR00830">
    <property type="entry name" value="PTBA"/>
    <property type="match status" value="1"/>
</dbReference>
<gene>
    <name evidence="17" type="ORF">caldi_03550</name>
</gene>
<dbReference type="Pfam" id="PF00358">
    <property type="entry name" value="PTS_EIIA_1"/>
    <property type="match status" value="1"/>
</dbReference>
<evidence type="ECO:0000256" key="3">
    <source>
        <dbReference type="ARBA" id="ARBA00022475"/>
    </source>
</evidence>
<keyword evidence="2" id="KW-0813">Transport</keyword>
<feature type="domain" description="PTS EIIC type-1" evidence="16">
    <location>
        <begin position="1"/>
        <end position="365"/>
    </location>
</feature>
<evidence type="ECO:0000256" key="8">
    <source>
        <dbReference type="ARBA" id="ARBA00022777"/>
    </source>
</evidence>
<keyword evidence="9 13" id="KW-1133">Transmembrane helix</keyword>
<dbReference type="KEGG" id="cmic:caldi_03550"/>
<evidence type="ECO:0000259" key="14">
    <source>
        <dbReference type="PROSITE" id="PS51093"/>
    </source>
</evidence>
<name>A0AA35CHT4_9FIRM</name>
<dbReference type="RefSeq" id="WP_264843389.1">
    <property type="nucleotide sequence ID" value="NZ_AP025628.1"/>
</dbReference>
<feature type="compositionally biased region" description="Low complexity" evidence="12">
    <location>
        <begin position="459"/>
        <end position="477"/>
    </location>
</feature>
<protein>
    <submittedName>
        <fullName evidence="17">PTS N-acetyl glucosamine transporter subunit IIABC</fullName>
    </submittedName>
</protein>
<sequence>MSRAVFDKLSATLVVPIVVLPVAALLQAFGFILGLEPLTAGGRAILVHFLPALFALAVAVGFAGADAMAAFAALTAYAVMWGVGSAVARDPALNPGAIGGLAAGAVGVWLFRRFHRVELPEFLALFSGKRLVPTLAALAALPLGLLLGYGWPWVLGGLRTLAGWVFSAGPAGAFVYGAMDRILVPTGLHHIVNNLVEYQLGAYTDPATGRVVTGEIQRFYAGDPSAGLLMSGFYVFNNFAIPAIALAIAHAAPPSRRRRVSGLMWTGLLTSVMTGITEPVEFAFVFGAPVLWGVHVVLTGLASYITYALGIRDWGYALPMYVINWPYASRAALIPVVGVPFFVLYYALFRYYIARFRPPVLGQEADPGPGPAGAVPAEPGASDVAHLAQAVLAGLGGPGNLRSLDACMSRLRVDVADPAQVDEAALRRAGARGVMRAGTAVQVVLGPRAGAVRAAIEAASKPPAADGHPPAEVGEPAPEARPGDDGPVEVVLLSPLTGRCLPLGDVPDPAFANRLVGDGVAVAPEAGLLLAPAPGVVAHVFPGGHAVGIVTPEGLEVLLHVGVDTVKLGGRHFRVRVREGDRVRAGQVLVEFDREAVEGEGYSTVSPVVITNMDAVAEVTPLCWGPVRAGVTPVLRVRRR</sequence>
<evidence type="ECO:0000256" key="2">
    <source>
        <dbReference type="ARBA" id="ARBA00022448"/>
    </source>
</evidence>
<feature type="transmembrane region" description="Helical" evidence="13">
    <location>
        <begin position="92"/>
        <end position="111"/>
    </location>
</feature>
<keyword evidence="5" id="KW-0808">Transferase</keyword>
<dbReference type="FunFam" id="2.70.70.10:FF:000001">
    <property type="entry name" value="PTS system glucose-specific IIA component"/>
    <property type="match status" value="1"/>
</dbReference>
<evidence type="ECO:0000259" key="16">
    <source>
        <dbReference type="PROSITE" id="PS51103"/>
    </source>
</evidence>
<accession>A0AA35CHT4</accession>
<feature type="domain" description="PTS EIIB type-1" evidence="15">
    <location>
        <begin position="385"/>
        <end position="466"/>
    </location>
</feature>
<evidence type="ECO:0000256" key="5">
    <source>
        <dbReference type="ARBA" id="ARBA00022679"/>
    </source>
</evidence>
<dbReference type="InterPro" id="IPR001996">
    <property type="entry name" value="PTS_IIB_1"/>
</dbReference>
<evidence type="ECO:0000256" key="10">
    <source>
        <dbReference type="ARBA" id="ARBA00023136"/>
    </source>
</evidence>
<dbReference type="InterPro" id="IPR050429">
    <property type="entry name" value="PTS_Glucose_EIICBA"/>
</dbReference>
<dbReference type="InterPro" id="IPR013013">
    <property type="entry name" value="PTS_EIIC_1"/>
</dbReference>
<keyword evidence="10 13" id="KW-0472">Membrane</keyword>
<evidence type="ECO:0000256" key="13">
    <source>
        <dbReference type="SAM" id="Phobius"/>
    </source>
</evidence>
<dbReference type="PROSITE" id="PS51093">
    <property type="entry name" value="PTS_EIIA_TYPE_1"/>
    <property type="match status" value="1"/>
</dbReference>
<feature type="transmembrane region" description="Helical" evidence="13">
    <location>
        <begin position="131"/>
        <end position="149"/>
    </location>
</feature>
<dbReference type="InterPro" id="IPR011055">
    <property type="entry name" value="Dup_hybrid_motif"/>
</dbReference>
<feature type="active site" description="Phosphocysteine intermediate; for EIIB activity" evidence="11">
    <location>
        <position position="407"/>
    </location>
</feature>
<evidence type="ECO:0000256" key="6">
    <source>
        <dbReference type="ARBA" id="ARBA00022683"/>
    </source>
</evidence>
<evidence type="ECO:0000313" key="17">
    <source>
        <dbReference type="EMBL" id="BDG59265.1"/>
    </source>
</evidence>
<dbReference type="SUPFAM" id="SSF55604">
    <property type="entry name" value="Glucose permease domain IIB"/>
    <property type="match status" value="1"/>
</dbReference>
<dbReference type="PROSITE" id="PS51098">
    <property type="entry name" value="PTS_EIIB_TYPE_1"/>
    <property type="match status" value="1"/>
</dbReference>
<dbReference type="Pfam" id="PF02378">
    <property type="entry name" value="PTS_EIIC"/>
    <property type="match status" value="1"/>
</dbReference>
<reference evidence="17" key="1">
    <citation type="submission" date="2022-03" db="EMBL/GenBank/DDBJ databases">
        <title>Complete genome sequence of Caldinitratiruptor microaerophilus.</title>
        <authorList>
            <person name="Mukaiyama R."/>
            <person name="Nishiyama T."/>
            <person name="Ueda K."/>
        </authorList>
    </citation>
    <scope>NUCLEOTIDE SEQUENCE</scope>
    <source>
        <strain evidence="17">JCM 16183</strain>
    </source>
</reference>
<dbReference type="PANTHER" id="PTHR30009:SF20">
    <property type="entry name" value="PTS SYSTEM GLUCOSE-SPECIFIC EIICB COMPONENT-RELATED"/>
    <property type="match status" value="1"/>
</dbReference>
<feature type="transmembrane region" description="Helical" evidence="13">
    <location>
        <begin position="228"/>
        <end position="249"/>
    </location>
</feature>
<keyword evidence="18" id="KW-1185">Reference proteome</keyword>
<evidence type="ECO:0000256" key="11">
    <source>
        <dbReference type="PROSITE-ProRule" id="PRU00421"/>
    </source>
</evidence>
<dbReference type="GO" id="GO:0016301">
    <property type="term" value="F:kinase activity"/>
    <property type="evidence" value="ECO:0007669"/>
    <property type="project" value="UniProtKB-KW"/>
</dbReference>
<dbReference type="PANTHER" id="PTHR30009">
    <property type="entry name" value="CYTOCHROME C-TYPE SYNTHESIS PROTEIN AND PTS TRANSMEMBRANE COMPONENT"/>
    <property type="match status" value="1"/>
</dbReference>
<evidence type="ECO:0000256" key="1">
    <source>
        <dbReference type="ARBA" id="ARBA00004651"/>
    </source>
</evidence>
<keyword evidence="3" id="KW-1003">Cell membrane</keyword>
<dbReference type="InterPro" id="IPR001127">
    <property type="entry name" value="PTS_EIIA_1_perm"/>
</dbReference>
<evidence type="ECO:0000259" key="15">
    <source>
        <dbReference type="PROSITE" id="PS51098"/>
    </source>
</evidence>
<keyword evidence="8" id="KW-0418">Kinase</keyword>
<feature type="transmembrane region" description="Helical" evidence="13">
    <location>
        <begin position="282"/>
        <end position="307"/>
    </location>
</feature>
<dbReference type="GO" id="GO:0008982">
    <property type="term" value="F:protein-N(PI)-phosphohistidine-sugar phosphotransferase activity"/>
    <property type="evidence" value="ECO:0007669"/>
    <property type="project" value="InterPro"/>
</dbReference>
<evidence type="ECO:0000256" key="7">
    <source>
        <dbReference type="ARBA" id="ARBA00022692"/>
    </source>
</evidence>
<keyword evidence="4" id="KW-0762">Sugar transport</keyword>
<dbReference type="Pfam" id="PF00367">
    <property type="entry name" value="PTS_EIIB"/>
    <property type="match status" value="1"/>
</dbReference>
<keyword evidence="7 13" id="KW-0812">Transmembrane</keyword>
<feature type="transmembrane region" description="Helical" evidence="13">
    <location>
        <begin position="12"/>
        <end position="33"/>
    </location>
</feature>
<dbReference type="Proteomes" id="UP001163687">
    <property type="component" value="Chromosome"/>
</dbReference>
<proteinExistence type="predicted"/>